<dbReference type="EMBL" id="PQGD01000029">
    <property type="protein sequence ID" value="POP42608.1"/>
    <property type="molecule type" value="Genomic_DNA"/>
</dbReference>
<gene>
    <name evidence="2" type="ORF">CHU32_24860</name>
    <name evidence="1" type="ORF">CHU33_22080</name>
</gene>
<dbReference type="InterPro" id="IPR045664">
    <property type="entry name" value="DUF6387"/>
</dbReference>
<dbReference type="Pfam" id="PF19924">
    <property type="entry name" value="DUF6387"/>
    <property type="match status" value="1"/>
</dbReference>
<evidence type="ECO:0000313" key="4">
    <source>
        <dbReference type="Proteomes" id="UP000247005"/>
    </source>
</evidence>
<dbReference type="Proteomes" id="UP000247005">
    <property type="component" value="Unassembled WGS sequence"/>
</dbReference>
<comment type="caution">
    <text evidence="2">The sequence shown here is derived from an EMBL/GenBank/DDBJ whole genome shotgun (WGS) entry which is preliminary data.</text>
</comment>
<dbReference type="OrthoDB" id="6505430at2"/>
<evidence type="ECO:0000313" key="2">
    <source>
        <dbReference type="EMBL" id="POP42608.1"/>
    </source>
</evidence>
<dbReference type="AlphaFoldDB" id="A0A2P5GI74"/>
<sequence>MKNWSPEHTKEIKAWLDIDNYRKLEDISLNALYHELWARALLYKPCPTEEEKKGLWVYMTEIFSGNPHLFKGKQLDYPTVNYTLYSPPHIFITDITRLAELSVMALSVNLFTWEEGNDEYCVNAPHHEAYVSQLLSPLCEKTVLLEIDLGSGTDDEIAESIKAALPQWRSVKGVEVNETGIVRFGYGTIKKIINYRLIAMLDILLWAKRKELRISDDRLSRLLYTDEDEETTIRLGYHIKDSDRPLAMKAATIDFIRQFNFFMNRNPHLKNMRVSDVMKLSDSN</sequence>
<evidence type="ECO:0000313" key="1">
    <source>
        <dbReference type="EMBL" id="POP41797.1"/>
    </source>
</evidence>
<evidence type="ECO:0000313" key="3">
    <source>
        <dbReference type="Proteomes" id="UP000237073"/>
    </source>
</evidence>
<accession>A0A2P5GI74</accession>
<proteinExistence type="predicted"/>
<keyword evidence="3" id="KW-1185">Reference proteome</keyword>
<dbReference type="RefSeq" id="WP_032625845.1">
    <property type="nucleotide sequence ID" value="NZ_PQGD01000029.1"/>
</dbReference>
<dbReference type="Proteomes" id="UP000237073">
    <property type="component" value="Unassembled WGS sequence"/>
</dbReference>
<dbReference type="EMBL" id="PQGE01000024">
    <property type="protein sequence ID" value="POP41797.1"/>
    <property type="molecule type" value="Genomic_DNA"/>
</dbReference>
<name>A0A2P5GI74_9ENTR</name>
<organism evidence="2 4">
    <name type="scientific">Superficieibacter electus</name>
    <dbReference type="NCBI Taxonomy" id="2022662"/>
    <lineage>
        <taxon>Bacteria</taxon>
        <taxon>Pseudomonadati</taxon>
        <taxon>Pseudomonadota</taxon>
        <taxon>Gammaproteobacteria</taxon>
        <taxon>Enterobacterales</taxon>
        <taxon>Enterobacteriaceae</taxon>
        <taxon>Superficieibacter</taxon>
    </lineage>
</organism>
<reference evidence="3 4" key="1">
    <citation type="submission" date="2018-01" db="EMBL/GenBank/DDBJ databases">
        <title>Superficieibacter electus gen. nov., sp. nov., an extended-spectrum beta-lactamase possessing member of the Enterobacteriaceae family, isolated from intensive care unit surfaces.</title>
        <authorList>
            <person name="Potter R.F."/>
            <person name="D'Souza A.W."/>
        </authorList>
    </citation>
    <scope>NUCLEOTIDE SEQUENCE [LARGE SCALE GENOMIC DNA]</scope>
    <source>
        <strain evidence="2 4">BP-1</strain>
        <strain evidence="1 3">BP-2</strain>
    </source>
</reference>
<protein>
    <submittedName>
        <fullName evidence="2">Uncharacterized protein</fullName>
    </submittedName>
</protein>